<evidence type="ECO:0000313" key="3">
    <source>
        <dbReference type="EMBL" id="MZL69469.1"/>
    </source>
</evidence>
<reference evidence="5" key="2">
    <citation type="submission" date="2016-11" db="EMBL/GenBank/DDBJ databases">
        <authorList>
            <person name="Jaros S."/>
            <person name="Januszkiewicz K."/>
            <person name="Wedrychowicz H."/>
        </authorList>
    </citation>
    <scope>NUCLEOTIDE SEQUENCE [LARGE SCALE GENOMIC DNA]</scope>
    <source>
        <strain evidence="5">DSM 4029</strain>
    </source>
</reference>
<reference evidence="4" key="1">
    <citation type="submission" date="2016-11" db="EMBL/GenBank/DDBJ databases">
        <authorList>
            <person name="Varghese N."/>
            <person name="Submissions S."/>
        </authorList>
    </citation>
    <scope>NUCLEOTIDE SEQUENCE</scope>
    <source>
        <strain evidence="4">DSM 4029</strain>
    </source>
</reference>
<comment type="caution">
    <text evidence="4">The sequence shown here is derived from an EMBL/GenBank/DDBJ whole genome shotgun (WGS) entry which is preliminary data.</text>
</comment>
<evidence type="ECO:0000313" key="6">
    <source>
        <dbReference type="Proteomes" id="UP000474718"/>
    </source>
</evidence>
<feature type="domain" description="MurNAc-LAA" evidence="2">
    <location>
        <begin position="125"/>
        <end position="230"/>
    </location>
</feature>
<dbReference type="PANTHER" id="PTHR30404">
    <property type="entry name" value="N-ACETYLMURAMOYL-L-ALANINE AMIDASE"/>
    <property type="match status" value="1"/>
</dbReference>
<evidence type="ECO:0000313" key="4">
    <source>
        <dbReference type="EMBL" id="SHF75398.1"/>
    </source>
</evidence>
<dbReference type="GO" id="GO:0009253">
    <property type="term" value="P:peptidoglycan catabolic process"/>
    <property type="evidence" value="ECO:0007669"/>
    <property type="project" value="InterPro"/>
</dbReference>
<evidence type="ECO:0000256" key="1">
    <source>
        <dbReference type="ARBA" id="ARBA00022801"/>
    </source>
</evidence>
<evidence type="ECO:0000259" key="2">
    <source>
        <dbReference type="SMART" id="SM00646"/>
    </source>
</evidence>
<dbReference type="Pfam" id="PF01520">
    <property type="entry name" value="Amidase_3"/>
    <property type="match status" value="1"/>
</dbReference>
<dbReference type="SUPFAM" id="SSF53187">
    <property type="entry name" value="Zn-dependent exopeptidases"/>
    <property type="match status" value="1"/>
</dbReference>
<evidence type="ECO:0000313" key="5">
    <source>
        <dbReference type="Proteomes" id="UP000184089"/>
    </source>
</evidence>
<keyword evidence="1" id="KW-0378">Hydrolase</keyword>
<dbReference type="InterPro" id="IPR050695">
    <property type="entry name" value="N-acetylmuramoyl_amidase_3"/>
</dbReference>
<dbReference type="EMBL" id="WWVX01000004">
    <property type="protein sequence ID" value="MZL69469.1"/>
    <property type="molecule type" value="Genomic_DNA"/>
</dbReference>
<dbReference type="AlphaFoldDB" id="A0AAQ1RV91"/>
<dbReference type="Proteomes" id="UP000474718">
    <property type="component" value="Unassembled WGS sequence"/>
</dbReference>
<dbReference type="Proteomes" id="UP000184089">
    <property type="component" value="Unassembled WGS sequence"/>
</dbReference>
<dbReference type="GO" id="GO:0030288">
    <property type="term" value="C:outer membrane-bounded periplasmic space"/>
    <property type="evidence" value="ECO:0007669"/>
    <property type="project" value="TreeGrafter"/>
</dbReference>
<dbReference type="Gene3D" id="3.40.630.40">
    <property type="entry name" value="Zn-dependent exopeptidases"/>
    <property type="match status" value="1"/>
</dbReference>
<keyword evidence="6" id="KW-1185">Reference proteome</keyword>
<name>A0AAQ1RV91_9FIRM</name>
<protein>
    <submittedName>
        <fullName evidence="4">N-acetylmuramoyl-L-alanine amidase</fullName>
    </submittedName>
</protein>
<dbReference type="CDD" id="cd02696">
    <property type="entry name" value="MurNAc-LAA"/>
    <property type="match status" value="1"/>
</dbReference>
<dbReference type="GO" id="GO:0008745">
    <property type="term" value="F:N-acetylmuramoyl-L-alanine amidase activity"/>
    <property type="evidence" value="ECO:0007669"/>
    <property type="project" value="InterPro"/>
</dbReference>
<dbReference type="RefSeq" id="WP_021659159.1">
    <property type="nucleotide sequence ID" value="NZ_FQVY01000001.1"/>
</dbReference>
<dbReference type="EMBL" id="FQVY01000001">
    <property type="protein sequence ID" value="SHF75398.1"/>
    <property type="molecule type" value="Genomic_DNA"/>
</dbReference>
<gene>
    <name evidence="3" type="ORF">GT747_06820</name>
    <name evidence="4" type="ORF">SAMN05444424_0569</name>
</gene>
<sequence length="243" mass="27109">MLFVAKRCKPPYLLLGISVLLALVITLCNFTTFAIASDADLKKSPVIILDAGHGGFDSGATSGSVVEKDINLQIALKLRDTLAFQGYTVIMTREQDASTESEGKNLSQRKKSDMRNRLKLINDHPNAIFLSIHQNSYQSANKGSQVFYNKKNAEGELLAKCIQQTIRANLQPESHREHKPSGKEYFLLENSTTPGVLIECGFISNSEELAKLKDNSYQQQLALCIYQGLCTYLEQSSQWQESR</sequence>
<accession>A0AAQ1RV91</accession>
<dbReference type="InterPro" id="IPR002508">
    <property type="entry name" value="MurNAc-LAA_cat"/>
</dbReference>
<organism evidence="4 5">
    <name type="scientific">Bittarella massiliensis</name>
    <name type="common">ex Durand et al. 2017</name>
    <dbReference type="NCBI Taxonomy" id="1720313"/>
    <lineage>
        <taxon>Bacteria</taxon>
        <taxon>Bacillati</taxon>
        <taxon>Bacillota</taxon>
        <taxon>Clostridia</taxon>
        <taxon>Eubacteriales</taxon>
        <taxon>Oscillospiraceae</taxon>
        <taxon>Bittarella (ex Durand et al. 2017)</taxon>
    </lineage>
</organism>
<proteinExistence type="predicted"/>
<reference evidence="3 6" key="3">
    <citation type="journal article" date="2019" name="Nat. Med.">
        <title>A library of human gut bacterial isolates paired with longitudinal multiomics data enables mechanistic microbiome research.</title>
        <authorList>
            <person name="Poyet M."/>
            <person name="Groussin M."/>
            <person name="Gibbons S.M."/>
            <person name="Avila-Pacheco J."/>
            <person name="Jiang X."/>
            <person name="Kearney S.M."/>
            <person name="Perrotta A.R."/>
            <person name="Berdy B."/>
            <person name="Zhao S."/>
            <person name="Lieberman T.D."/>
            <person name="Swanson P.K."/>
            <person name="Smith M."/>
            <person name="Roesemann S."/>
            <person name="Alexander J.E."/>
            <person name="Rich S.A."/>
            <person name="Livny J."/>
            <person name="Vlamakis H."/>
            <person name="Clish C."/>
            <person name="Bullock K."/>
            <person name="Deik A."/>
            <person name="Scott J."/>
            <person name="Pierce K.A."/>
            <person name="Xavier R.J."/>
            <person name="Alm E.J."/>
        </authorList>
    </citation>
    <scope>NUCLEOTIDE SEQUENCE [LARGE SCALE GENOMIC DNA]</scope>
    <source>
        <strain evidence="3 6">BIOML-A2</strain>
    </source>
</reference>
<dbReference type="PANTHER" id="PTHR30404:SF0">
    <property type="entry name" value="N-ACETYLMURAMOYL-L-ALANINE AMIDASE AMIC"/>
    <property type="match status" value="1"/>
</dbReference>
<dbReference type="SMART" id="SM00646">
    <property type="entry name" value="Ami_3"/>
    <property type="match status" value="1"/>
</dbReference>